<dbReference type="Proteomes" id="UP000234681">
    <property type="component" value="Chromosome 9"/>
</dbReference>
<proteinExistence type="predicted"/>
<feature type="region of interest" description="Disordered" evidence="1">
    <location>
        <begin position="23"/>
        <end position="67"/>
    </location>
</feature>
<sequence>MEEVVGHTQGPLDGSLYAKVKKKDSLNGSSGPITTARPALSATPNHVEHTLSVSSDSGNSTASTKTD</sequence>
<feature type="compositionally biased region" description="Polar residues" evidence="1">
    <location>
        <begin position="51"/>
        <end position="67"/>
    </location>
</feature>
<reference evidence="3" key="1">
    <citation type="submission" date="2005-09" db="EMBL/GenBank/DDBJ databases">
        <authorList>
            <person name="Mural R.J."/>
            <person name="Li P.W."/>
            <person name="Adams M.D."/>
            <person name="Amanatides P.G."/>
            <person name="Baden-Tillson H."/>
            <person name="Barnstead M."/>
            <person name="Chin S.H."/>
            <person name="Dew I."/>
            <person name="Evans C.A."/>
            <person name="Ferriera S."/>
            <person name="Flanigan M."/>
            <person name="Fosler C."/>
            <person name="Glodek A."/>
            <person name="Gu Z."/>
            <person name="Holt R.A."/>
            <person name="Jennings D."/>
            <person name="Kraft C.L."/>
            <person name="Lu F."/>
            <person name="Nguyen T."/>
            <person name="Nusskern D.R."/>
            <person name="Pfannkoch C.M."/>
            <person name="Sitter C."/>
            <person name="Sutton G.G."/>
            <person name="Venter J.C."/>
            <person name="Wang Z."/>
            <person name="Woodage T."/>
            <person name="Zheng X.H."/>
            <person name="Zhong F."/>
        </authorList>
    </citation>
    <scope>NUCLEOTIDE SEQUENCE [LARGE SCALE GENOMIC DNA]</scope>
    <source>
        <strain>BN</strain>
        <strain evidence="3">Sprague-Dawley</strain>
    </source>
</reference>
<evidence type="ECO:0000313" key="2">
    <source>
        <dbReference type="EMBL" id="EDL75331.1"/>
    </source>
</evidence>
<evidence type="ECO:0000256" key="1">
    <source>
        <dbReference type="SAM" id="MobiDB-lite"/>
    </source>
</evidence>
<dbReference type="AlphaFoldDB" id="A6JVS3"/>
<accession>A6JVS3</accession>
<dbReference type="PANTHER" id="PTHR45734:SF3">
    <property type="entry name" value="TENSIN-1"/>
    <property type="match status" value="1"/>
</dbReference>
<dbReference type="InterPro" id="IPR051484">
    <property type="entry name" value="Tensin_PTEN_phosphatase"/>
</dbReference>
<organism evidence="2 3">
    <name type="scientific">Rattus norvegicus</name>
    <name type="common">Rat</name>
    <dbReference type="NCBI Taxonomy" id="10116"/>
    <lineage>
        <taxon>Eukaryota</taxon>
        <taxon>Metazoa</taxon>
        <taxon>Chordata</taxon>
        <taxon>Craniata</taxon>
        <taxon>Vertebrata</taxon>
        <taxon>Euteleostomi</taxon>
        <taxon>Mammalia</taxon>
        <taxon>Eutheria</taxon>
        <taxon>Euarchontoglires</taxon>
        <taxon>Glires</taxon>
        <taxon>Rodentia</taxon>
        <taxon>Myomorpha</taxon>
        <taxon>Muroidea</taxon>
        <taxon>Muridae</taxon>
        <taxon>Murinae</taxon>
        <taxon>Rattus</taxon>
    </lineage>
</organism>
<dbReference type="PANTHER" id="PTHR45734">
    <property type="entry name" value="TENSIN"/>
    <property type="match status" value="1"/>
</dbReference>
<name>A6JVS3_RAT</name>
<protein>
    <submittedName>
        <fullName evidence="2">RCG23793</fullName>
    </submittedName>
</protein>
<feature type="non-terminal residue" evidence="2">
    <location>
        <position position="67"/>
    </location>
</feature>
<gene>
    <name evidence="2" type="ORF">rCG_23793</name>
</gene>
<dbReference type="EMBL" id="CH474004">
    <property type="protein sequence ID" value="EDL75331.1"/>
    <property type="molecule type" value="Genomic_DNA"/>
</dbReference>
<evidence type="ECO:0000313" key="3">
    <source>
        <dbReference type="Proteomes" id="UP000234681"/>
    </source>
</evidence>